<dbReference type="AlphaFoldDB" id="A0A2P2PPS6"/>
<accession>A0A2P2PPS6</accession>
<name>A0A2P2PPS6_RHIMU</name>
<organism evidence="1">
    <name type="scientific">Rhizophora mucronata</name>
    <name type="common">Asiatic mangrove</name>
    <dbReference type="NCBI Taxonomy" id="61149"/>
    <lineage>
        <taxon>Eukaryota</taxon>
        <taxon>Viridiplantae</taxon>
        <taxon>Streptophyta</taxon>
        <taxon>Embryophyta</taxon>
        <taxon>Tracheophyta</taxon>
        <taxon>Spermatophyta</taxon>
        <taxon>Magnoliopsida</taxon>
        <taxon>eudicotyledons</taxon>
        <taxon>Gunneridae</taxon>
        <taxon>Pentapetalae</taxon>
        <taxon>rosids</taxon>
        <taxon>fabids</taxon>
        <taxon>Malpighiales</taxon>
        <taxon>Rhizophoraceae</taxon>
        <taxon>Rhizophora</taxon>
    </lineage>
</organism>
<proteinExistence type="predicted"/>
<dbReference type="EMBL" id="GGEC01076262">
    <property type="protein sequence ID" value="MBX56746.1"/>
    <property type="molecule type" value="Transcribed_RNA"/>
</dbReference>
<evidence type="ECO:0000313" key="1">
    <source>
        <dbReference type="EMBL" id="MBX56746.1"/>
    </source>
</evidence>
<protein>
    <submittedName>
        <fullName evidence="1">Uncharacterized protein</fullName>
    </submittedName>
</protein>
<reference evidence="1" key="1">
    <citation type="submission" date="2018-02" db="EMBL/GenBank/DDBJ databases">
        <title>Rhizophora mucronata_Transcriptome.</title>
        <authorList>
            <person name="Meera S.P."/>
            <person name="Sreeshan A."/>
            <person name="Augustine A."/>
        </authorList>
    </citation>
    <scope>NUCLEOTIDE SEQUENCE</scope>
    <source>
        <tissue evidence="1">Leaf</tissue>
    </source>
</reference>
<sequence length="51" mass="6048">MAPRFVISQAVQRFEHSKIYLSYWVSILEIRANFSSTRTTVKVQKQMNNDK</sequence>